<feature type="domain" description="Strawberry notch helicase C" evidence="6">
    <location>
        <begin position="853"/>
        <end position="1130"/>
    </location>
</feature>
<keyword evidence="10" id="KW-1185">Reference proteome</keyword>
<proteinExistence type="inferred from homology"/>
<dbReference type="InterPro" id="IPR027417">
    <property type="entry name" value="P-loop_NTPase"/>
</dbReference>
<evidence type="ECO:0000256" key="4">
    <source>
        <dbReference type="ARBA" id="ARBA00023242"/>
    </source>
</evidence>
<feature type="domain" description="Strawberry notch AAA" evidence="7">
    <location>
        <begin position="216"/>
        <end position="522"/>
    </location>
</feature>
<dbReference type="EMBL" id="LR824024">
    <property type="protein sequence ID" value="CAH0595053.1"/>
    <property type="molecule type" value="Genomic_DNA"/>
</dbReference>
<dbReference type="OrthoDB" id="421838at2759"/>
<dbReference type="Pfam" id="PF25373">
    <property type="entry name" value="SBNO"/>
    <property type="match status" value="1"/>
</dbReference>
<dbReference type="SUPFAM" id="SSF52540">
    <property type="entry name" value="P-loop containing nucleoside triphosphate hydrolases"/>
    <property type="match status" value="2"/>
</dbReference>
<dbReference type="GO" id="GO:0031490">
    <property type="term" value="F:chromatin DNA binding"/>
    <property type="evidence" value="ECO:0007669"/>
    <property type="project" value="TreeGrafter"/>
</dbReference>
<dbReference type="FunFam" id="3.40.50.300:FF:000282">
    <property type="entry name" value="Strawberry notch homolog 1 (Drosophila)"/>
    <property type="match status" value="1"/>
</dbReference>
<dbReference type="Proteomes" id="UP001154114">
    <property type="component" value="Chromosome 21"/>
</dbReference>
<evidence type="ECO:0008006" key="11">
    <source>
        <dbReference type="Google" id="ProtNLM"/>
    </source>
</evidence>
<feature type="compositionally biased region" description="Basic residues" evidence="5">
    <location>
        <begin position="753"/>
        <end position="771"/>
    </location>
</feature>
<dbReference type="InterPro" id="IPR057332">
    <property type="entry name" value="SBNO_a/b_dom"/>
</dbReference>
<dbReference type="GO" id="GO:0006355">
    <property type="term" value="P:regulation of DNA-templated transcription"/>
    <property type="evidence" value="ECO:0007669"/>
    <property type="project" value="InterPro"/>
</dbReference>
<feature type="region of interest" description="Disordered" evidence="5">
    <location>
        <begin position="643"/>
        <end position="776"/>
    </location>
</feature>
<feature type="region of interest" description="Disordered" evidence="5">
    <location>
        <begin position="1"/>
        <end position="37"/>
    </location>
</feature>
<dbReference type="GO" id="GO:0009967">
    <property type="term" value="P:positive regulation of signal transduction"/>
    <property type="evidence" value="ECO:0007669"/>
    <property type="project" value="UniProtKB-ARBA"/>
</dbReference>
<accession>A0A9P0BUH3</accession>
<comment type="subcellular location">
    <subcellularLocation>
        <location evidence="1">Nucleus</location>
    </subcellularLocation>
</comment>
<sequence length="1367" mass="150055">MSKRSAYDDEDNPPTPSDDSDFDDDEDPDNLEVPGGGKTLAAAFNISNKKPATTQVVVKPTTNPLAAPSGVAFGQASNVKPIKISASQLTKPINIAGIGRGGAPAVAPPSPFAAGSSAAYNAASLLAQMEMVGMTGMNTFLMQNLNQIIASGMGGPLAGMLGQFAQVAPMWAQAKPGNMWPPEKMGGDEEEVDDEEMGVAETYADYMPSKLKLGRKHPDPVVETASLSSVEPVDVTYKVSLPDDTIRNGLLSALQLEAVVYASQAHEHLLPDGTRAGFLIGDGAGVGKGRTIAGIIFENYIKGRKRAIWVSVSNDLKYDAERDLRDIGAGKIEVHPLNKFKYAKISSAVNGNVKKGVIFSTYSALIGETQSSNTKYRTRLKQLLQWCGEDFDGVIVFDECHKAKNLCPVGSGKATKTGLTALELQNKLPLARVVYASATGASEPRNMAYMVRLGIWGDGTPFPTFMDFINAVEKRGVGAMEIVAMDMKLRGMYIARQLSFHGVSFKIEEVPLSDAFKETYDKSVALWVEAMQRFTEAAELINAESRMKKTMWGQFWSAHQRFFKYLCIAAKVNHAVVTAREAVKCGKCVVIGLQSTGEARTLDQLERDDGELSDFVSTAKGVFQTLVEKHFPAPDRDRINRLLGLEPPRSKPAPAAAPHAPHVPHAQHNGNGKGNADDDANTSKRKLTARQQANAAAKRMRGGSSSDEFVRGSDDELEAESDEERRPPASDSELSDFNPFHGGSDSDDEPWLGRKKKPVKKKKAASPKKKPSTTQDKIETMFERKNSAASAATVTVTTAAGHSLTGTPVGTNGLYLGPARNQPPPRSAIERACSMKEELLQAIERLGRRLPPNTLDQLVDELGGTDNVAEMTGRKGRVVQTEDGQILYESRSEADVPLETLNLTEKQRFMDGQKDVAIISEAASSGISLQSDRRARNQRRRVHITLELPWSADRAIQQFGRTHRSNQVNAPEYIFLISDLAGERRFASTVAKRLESLGALTHGDRRATETRDLSQFNIDNKYGRTALEAVLRGIMKYDSPLVAPPGDYVGDFFMDVASALVGVGLIVNSENSPGVLQLDKDYNNMSKFLNRILGMPVELQNRLFKYFTDTLAAVMEQAKRGGRFDLGILDLGSCGERVRRVRCVRFVRRHATGRAPVELHTVHSERGMDWSEALEKWSELTGPKEGFYISQHARNNKYTAVLCVAAITSNKKEKLTKKDIMFQIYRPNTGLQIRLESLAEIERKYKRVGSAEAEQWWRAQYQASQRVCSHRYWRGACRHADCEVGLRVRTHHVLAGSVLAVWARVEQVLQARTHLNKMQVVRIKPDDGLKIVGTLIPKNCVEPLKEALSSDAVSVSEQNFEQADALK</sequence>
<organism evidence="9 10">
    <name type="scientific">Chrysodeixis includens</name>
    <name type="common">Soybean looper</name>
    <name type="synonym">Pseudoplusia includens</name>
    <dbReference type="NCBI Taxonomy" id="689277"/>
    <lineage>
        <taxon>Eukaryota</taxon>
        <taxon>Metazoa</taxon>
        <taxon>Ecdysozoa</taxon>
        <taxon>Arthropoda</taxon>
        <taxon>Hexapoda</taxon>
        <taxon>Insecta</taxon>
        <taxon>Pterygota</taxon>
        <taxon>Neoptera</taxon>
        <taxon>Endopterygota</taxon>
        <taxon>Lepidoptera</taxon>
        <taxon>Glossata</taxon>
        <taxon>Ditrysia</taxon>
        <taxon>Noctuoidea</taxon>
        <taxon>Noctuidae</taxon>
        <taxon>Plusiinae</taxon>
        <taxon>Chrysodeixis</taxon>
    </lineage>
</organism>
<dbReference type="PANTHER" id="PTHR12706">
    <property type="entry name" value="STRAWBERRY NOTCH-RELATED"/>
    <property type="match status" value="1"/>
</dbReference>
<keyword evidence="3" id="KW-0175">Coiled coil</keyword>
<dbReference type="GO" id="GO:0005634">
    <property type="term" value="C:nucleus"/>
    <property type="evidence" value="ECO:0007669"/>
    <property type="project" value="UniProtKB-SubCell"/>
</dbReference>
<reference evidence="9" key="1">
    <citation type="submission" date="2021-12" db="EMBL/GenBank/DDBJ databases">
        <authorList>
            <person name="King R."/>
        </authorList>
    </citation>
    <scope>NUCLEOTIDE SEQUENCE</scope>
</reference>
<dbReference type="Pfam" id="PF13872">
    <property type="entry name" value="AAA_34"/>
    <property type="match status" value="1"/>
</dbReference>
<evidence type="ECO:0000256" key="3">
    <source>
        <dbReference type="ARBA" id="ARBA00023054"/>
    </source>
</evidence>
<feature type="domain" description="SBNO alpha/beta" evidence="8">
    <location>
        <begin position="1168"/>
        <end position="1287"/>
    </location>
</feature>
<dbReference type="GO" id="GO:0042393">
    <property type="term" value="F:histone binding"/>
    <property type="evidence" value="ECO:0007669"/>
    <property type="project" value="TreeGrafter"/>
</dbReference>
<dbReference type="InterPro" id="IPR039187">
    <property type="entry name" value="SNO_AAA"/>
</dbReference>
<protein>
    <recommendedName>
        <fullName evidence="11">Protein strawberry notch</fullName>
    </recommendedName>
</protein>
<name>A0A9P0BUH3_CHRIL</name>
<feature type="compositionally biased region" description="Low complexity" evidence="5">
    <location>
        <begin position="652"/>
        <end position="666"/>
    </location>
</feature>
<dbReference type="InterPro" id="IPR026741">
    <property type="entry name" value="SNO"/>
</dbReference>
<feature type="compositionally biased region" description="Acidic residues" evidence="5">
    <location>
        <begin position="8"/>
        <end position="30"/>
    </location>
</feature>
<gene>
    <name evidence="9" type="ORF">CINC_LOCUS6498</name>
</gene>
<dbReference type="Pfam" id="PF13871">
    <property type="entry name" value="Helicase_C_4"/>
    <property type="match status" value="1"/>
</dbReference>
<evidence type="ECO:0000256" key="2">
    <source>
        <dbReference type="ARBA" id="ARBA00006992"/>
    </source>
</evidence>
<evidence type="ECO:0000313" key="9">
    <source>
        <dbReference type="EMBL" id="CAH0595053.1"/>
    </source>
</evidence>
<evidence type="ECO:0000259" key="6">
    <source>
        <dbReference type="Pfam" id="PF13871"/>
    </source>
</evidence>
<keyword evidence="4" id="KW-0539">Nucleus</keyword>
<dbReference type="PANTHER" id="PTHR12706:SF30">
    <property type="entry name" value="PROTEIN STRAWBERRY NOTCH-RELATED"/>
    <property type="match status" value="1"/>
</dbReference>
<comment type="similarity">
    <text evidence="2">Belongs to the SBNO family.</text>
</comment>
<evidence type="ECO:0000256" key="1">
    <source>
        <dbReference type="ARBA" id="ARBA00004123"/>
    </source>
</evidence>
<dbReference type="InterPro" id="IPR026937">
    <property type="entry name" value="SBNO_Helicase_C_dom"/>
</dbReference>
<evidence type="ECO:0000256" key="5">
    <source>
        <dbReference type="SAM" id="MobiDB-lite"/>
    </source>
</evidence>
<evidence type="ECO:0000259" key="8">
    <source>
        <dbReference type="Pfam" id="PF25373"/>
    </source>
</evidence>
<evidence type="ECO:0000313" key="10">
    <source>
        <dbReference type="Proteomes" id="UP001154114"/>
    </source>
</evidence>
<dbReference type="Gene3D" id="3.40.50.300">
    <property type="entry name" value="P-loop containing nucleotide triphosphate hydrolases"/>
    <property type="match status" value="2"/>
</dbReference>
<evidence type="ECO:0000259" key="7">
    <source>
        <dbReference type="Pfam" id="PF13872"/>
    </source>
</evidence>